<comment type="caution">
    <text evidence="1">The sequence shown here is derived from an EMBL/GenBank/DDBJ whole genome shotgun (WGS) entry which is preliminary data.</text>
</comment>
<reference evidence="1 3" key="1">
    <citation type="submission" date="2015-09" db="EMBL/GenBank/DDBJ databases">
        <title>Identification and resolution of microdiversity through metagenomic sequencing of parallel consortia.</title>
        <authorList>
            <person name="Nelson W.C."/>
            <person name="Romine M.F."/>
            <person name="Lindemann S.R."/>
        </authorList>
    </citation>
    <scope>NUCLEOTIDE SEQUENCE [LARGE SCALE GENOMIC DNA]</scope>
    <source>
        <strain evidence="1">HL-109</strain>
    </source>
</reference>
<organism evidence="1 3">
    <name type="scientific">Saliniramus fredricksonii</name>
    <dbReference type="NCBI Taxonomy" id="1653334"/>
    <lineage>
        <taxon>Bacteria</taxon>
        <taxon>Pseudomonadati</taxon>
        <taxon>Pseudomonadota</taxon>
        <taxon>Alphaproteobacteria</taxon>
        <taxon>Hyphomicrobiales</taxon>
        <taxon>Salinarimonadaceae</taxon>
        <taxon>Saliniramus</taxon>
    </lineage>
</organism>
<evidence type="ECO:0000313" key="1">
    <source>
        <dbReference type="EMBL" id="KPQ11870.1"/>
    </source>
</evidence>
<keyword evidence="4" id="KW-1185">Reference proteome</keyword>
<evidence type="ECO:0000313" key="4">
    <source>
        <dbReference type="Proteomes" id="UP000182800"/>
    </source>
</evidence>
<dbReference type="Proteomes" id="UP000182800">
    <property type="component" value="Unassembled WGS sequence"/>
</dbReference>
<evidence type="ECO:0000313" key="3">
    <source>
        <dbReference type="Proteomes" id="UP000050497"/>
    </source>
</evidence>
<sequence>MISAISPAAPKMQPLTSDADQTFSLAKAAALPVGNQGAVAQVNLCAGPDEPDPSTFAHLAYLTTFGMPDYQRNPEEALEVLREQMTTDPRGNIIFAVMGNEVEDFGLQNLSEFIRMAHAEGLVPEGTTLGIAGYYQPGRTEEMRDLARELNMTIAFDWQATEHKPPREEFRQFGGVRQTDVGAYVIRPDGSSGYDMRADVDYGAHGSRCATEPKIVIPE</sequence>
<gene>
    <name evidence="2" type="ORF">GA0071312_3186</name>
    <name evidence="1" type="ORF">HLUCCO17_05155</name>
</gene>
<proteinExistence type="predicted"/>
<dbReference type="EMBL" id="LJSX01000005">
    <property type="protein sequence ID" value="KPQ11870.1"/>
    <property type="molecule type" value="Genomic_DNA"/>
</dbReference>
<accession>A0A0P7X9I5</accession>
<dbReference type="RefSeq" id="WP_074445744.1">
    <property type="nucleotide sequence ID" value="NZ_FMBM01000002.1"/>
</dbReference>
<dbReference type="EMBL" id="FMBM01000002">
    <property type="protein sequence ID" value="SCC82206.1"/>
    <property type="molecule type" value="Genomic_DNA"/>
</dbReference>
<name>A0A0P7X9I5_9HYPH</name>
<dbReference type="Proteomes" id="UP000050497">
    <property type="component" value="Unassembled WGS sequence"/>
</dbReference>
<evidence type="ECO:0000313" key="2">
    <source>
        <dbReference type="EMBL" id="SCC82206.1"/>
    </source>
</evidence>
<protein>
    <submittedName>
        <fullName evidence="1">Uncharacterized protein</fullName>
    </submittedName>
</protein>
<reference evidence="2 4" key="2">
    <citation type="submission" date="2016-08" db="EMBL/GenBank/DDBJ databases">
        <authorList>
            <person name="Varghese N."/>
            <person name="Submissions Spin"/>
        </authorList>
    </citation>
    <scope>NUCLEOTIDE SEQUENCE [LARGE SCALE GENOMIC DNA]</scope>
    <source>
        <strain evidence="2 4">HL-109</strain>
    </source>
</reference>
<dbReference type="AlphaFoldDB" id="A0A0P7X9I5"/>